<gene>
    <name evidence="1" type="ORF">VB854_17670</name>
</gene>
<dbReference type="Proteomes" id="UP001301728">
    <property type="component" value="Unassembled WGS sequence"/>
</dbReference>
<evidence type="ECO:0000313" key="1">
    <source>
        <dbReference type="EMBL" id="MEA5520773.1"/>
    </source>
</evidence>
<accession>A0ABU5U299</accession>
<dbReference type="PANTHER" id="PTHR38733">
    <property type="entry name" value="PROTEIN MCRC"/>
    <property type="match status" value="1"/>
</dbReference>
<protein>
    <submittedName>
        <fullName evidence="1">Restriction endonuclease</fullName>
    </submittedName>
</protein>
<sequence length="399" mass="46369">MNKPKIIELTEHQPKRFERDELNTEIAELIWKNHKNLIDVDFPSIKTQGKTQLTPKGWVGQITLTPELQIYIKPKVPISNLFGMLEYAYNLKIFKIFDHQFTQCQTVDDFYSRLAAFLAHKILARTRQGLYRTYIPVNRHLSAIRGRIEMRETLKKPWNVKLKCHYDEHTADIEDNQILLWTLYVIGRSGLCSATVSSSIRKAYHVLNGLVSQRSFQGKDCVNRSYNRLNQDYQIMHSFCRFFLDNCGPSHQVGNYTMFSFVVNMPNLYELFVAEWLKLNLPPDLSVRIQSKLNIGEKRSFVLDLEVYETQTEKTLYIIDTKYKPPDTPSNSDIFQVTTYATAKNCSEAVLVYPAPLIQPFDETIGNSNIRVRSLTFSIDEDLEQAGQTFLKSLFERSH</sequence>
<reference evidence="1 2" key="1">
    <citation type="submission" date="2023-12" db="EMBL/GenBank/DDBJ databases">
        <title>Baltic Sea Cyanobacteria.</title>
        <authorList>
            <person name="Delbaje E."/>
            <person name="Fewer D.P."/>
            <person name="Shishido T.K."/>
        </authorList>
    </citation>
    <scope>NUCLEOTIDE SEQUENCE [LARGE SCALE GENOMIC DNA]</scope>
    <source>
        <strain evidence="1 2">CCNP 1315</strain>
    </source>
</reference>
<proteinExistence type="predicted"/>
<evidence type="ECO:0000313" key="2">
    <source>
        <dbReference type="Proteomes" id="UP001301728"/>
    </source>
</evidence>
<dbReference type="RefSeq" id="WP_323276342.1">
    <property type="nucleotide sequence ID" value="NZ_JAYGHT010000093.1"/>
</dbReference>
<dbReference type="PANTHER" id="PTHR38733:SF1">
    <property type="entry name" value="TYPE IV METHYL-DIRECTED RESTRICTION ENZYME ECOKMCRBC"/>
    <property type="match status" value="1"/>
</dbReference>
<comment type="caution">
    <text evidence="1">The sequence shown here is derived from an EMBL/GenBank/DDBJ whole genome shotgun (WGS) entry which is preliminary data.</text>
</comment>
<keyword evidence="1" id="KW-0378">Hydrolase</keyword>
<dbReference type="GO" id="GO:0004519">
    <property type="term" value="F:endonuclease activity"/>
    <property type="evidence" value="ECO:0007669"/>
    <property type="project" value="UniProtKB-KW"/>
</dbReference>
<dbReference type="EMBL" id="JAYGHT010000093">
    <property type="protein sequence ID" value="MEA5520773.1"/>
    <property type="molecule type" value="Genomic_DNA"/>
</dbReference>
<keyword evidence="1" id="KW-0255">Endonuclease</keyword>
<keyword evidence="2" id="KW-1185">Reference proteome</keyword>
<dbReference type="InterPro" id="IPR019292">
    <property type="entry name" value="McrC"/>
</dbReference>
<dbReference type="Pfam" id="PF10117">
    <property type="entry name" value="McrBC"/>
    <property type="match status" value="1"/>
</dbReference>
<organism evidence="1 2">
    <name type="scientific">Limnoraphis robusta CCNP1315</name>
    <dbReference type="NCBI Taxonomy" id="3110306"/>
    <lineage>
        <taxon>Bacteria</taxon>
        <taxon>Bacillati</taxon>
        <taxon>Cyanobacteriota</taxon>
        <taxon>Cyanophyceae</taxon>
        <taxon>Oscillatoriophycideae</taxon>
        <taxon>Oscillatoriales</taxon>
        <taxon>Sirenicapillariaceae</taxon>
        <taxon>Limnoraphis</taxon>
    </lineage>
</organism>
<name>A0ABU5U299_9CYAN</name>
<keyword evidence="1" id="KW-0540">Nuclease</keyword>